<name>A0A9X4MZ00_9FLAO</name>
<dbReference type="CDD" id="cd02258">
    <property type="entry name" value="Peptidase_C25_N"/>
    <property type="match status" value="1"/>
</dbReference>
<dbReference type="Gene3D" id="2.60.40.4070">
    <property type="match status" value="1"/>
</dbReference>
<reference evidence="4" key="1">
    <citation type="submission" date="2022-07" db="EMBL/GenBank/DDBJ databases">
        <title>Description and genome-wide analysis of Profundicola chukchiensis gen. nov., sp. nov., marine bacteria isolated from bottom sediments of the Chukchi Sea.</title>
        <authorList>
            <person name="Romanenko L."/>
            <person name="Otstavnykh N."/>
            <person name="Kurilenko V."/>
            <person name="Eremeev V."/>
            <person name="Velansky P."/>
            <person name="Mikhailov V."/>
            <person name="Isaeva M."/>
        </authorList>
    </citation>
    <scope>NUCLEOTIDE SEQUENCE</scope>
    <source>
        <strain evidence="4">KMM 9713</strain>
    </source>
</reference>
<proteinExistence type="predicted"/>
<dbReference type="RefSeq" id="WP_304419664.1">
    <property type="nucleotide sequence ID" value="NZ_JANCMU010000001.1"/>
</dbReference>
<dbReference type="Gene3D" id="3.40.50.10390">
    <property type="entry name" value="Gingipain r, domain 1"/>
    <property type="match status" value="1"/>
</dbReference>
<dbReference type="Proteomes" id="UP001152599">
    <property type="component" value="Unassembled WGS sequence"/>
</dbReference>
<gene>
    <name evidence="4" type="primary">porU</name>
    <name evidence="4" type="ORF">NMK71_00700</name>
</gene>
<evidence type="ECO:0000256" key="1">
    <source>
        <dbReference type="ARBA" id="ARBA00022729"/>
    </source>
</evidence>
<dbReference type="SUPFAM" id="SSF52129">
    <property type="entry name" value="Caspase-like"/>
    <property type="match status" value="1"/>
</dbReference>
<dbReference type="GO" id="GO:0008234">
    <property type="term" value="F:cysteine-type peptidase activity"/>
    <property type="evidence" value="ECO:0007669"/>
    <property type="project" value="InterPro"/>
</dbReference>
<feature type="domain" description="Gingipain" evidence="3">
    <location>
        <begin position="521"/>
        <end position="894"/>
    </location>
</feature>
<feature type="chain" id="PRO_5040857367" evidence="2">
    <location>
        <begin position="18"/>
        <end position="1278"/>
    </location>
</feature>
<protein>
    <submittedName>
        <fullName evidence="4">Type IX secretion system sortase PorU</fullName>
    </submittedName>
</protein>
<dbReference type="Pfam" id="PF01364">
    <property type="entry name" value="Peptidase_C25"/>
    <property type="match status" value="1"/>
</dbReference>
<keyword evidence="1 2" id="KW-0732">Signal</keyword>
<organism evidence="4 5">
    <name type="scientific">Profundicola chukchiensis</name>
    <dbReference type="NCBI Taxonomy" id="2961959"/>
    <lineage>
        <taxon>Bacteria</taxon>
        <taxon>Pseudomonadati</taxon>
        <taxon>Bacteroidota</taxon>
        <taxon>Flavobacteriia</taxon>
        <taxon>Flavobacteriales</taxon>
        <taxon>Weeksellaceae</taxon>
        <taxon>Profundicola</taxon>
    </lineage>
</organism>
<comment type="caution">
    <text evidence="4">The sequence shown here is derived from an EMBL/GenBank/DDBJ whole genome shotgun (WGS) entry which is preliminary data.</text>
</comment>
<keyword evidence="5" id="KW-1185">Reference proteome</keyword>
<evidence type="ECO:0000259" key="3">
    <source>
        <dbReference type="Pfam" id="PF01364"/>
    </source>
</evidence>
<evidence type="ECO:0000313" key="5">
    <source>
        <dbReference type="Proteomes" id="UP001152599"/>
    </source>
</evidence>
<accession>A0A9X4MZ00</accession>
<dbReference type="Gene3D" id="3.40.50.1460">
    <property type="match status" value="1"/>
</dbReference>
<dbReference type="GO" id="GO:0006508">
    <property type="term" value="P:proteolysis"/>
    <property type="evidence" value="ECO:0007669"/>
    <property type="project" value="InterPro"/>
</dbReference>
<evidence type="ECO:0000256" key="2">
    <source>
        <dbReference type="SAM" id="SignalP"/>
    </source>
</evidence>
<dbReference type="AlphaFoldDB" id="A0A9X4MZ00"/>
<sequence length="1278" mass="142560">MKYYLYILLLFSLNSLAAQSFQLTWKAKSEINSFGENTVFVPSIQSTGNYLDSKNIAHFYYQEVASGLDNFEIQNIQSKEISRKELGDVQFTDLPKEPEFWIKTMKGGKAIHKALDITGLYRDENRAYQITSFEVVNSNRTITTNSTTNRTPPPAVLNASNGRFYKISVDTTGIYKIDKAFLRQNGIPTDFNPNKFKIYGNGGMMLPENPGDFRYNGLQENAIYAEGLEDGSFDESDYFLFYAQGPNGIDRVSNSIYPRHSKHLYEDKAYYFINFESPGNGKRVQLENIQENAVASKGDFDQVLFYEKDNINIYNVGRQWFGQNLARDNDFNINLNHTGNMVGAGRIEYRYVGVNAGNTSVDVNLNGATVGTTSFAGGANALFEVRMGNSEFTGNLPFSLNLNLNNSSNPAASVYLDYVRLSFKQSLAFNNQQLGFRWLEDLNENTVYDFNLTGSPQMVWDVSDRVNAKMLVSEGGTYKFRTTSSNYKNEFIAFNKEQALSPKFVEQIDNQAISTISNVDYVIVTYPDYKAQAERLANAHQLYSGVNTAVVTTEQVYNEFGSGSQDISAIRDFFKMLYEHGNLKYALLFGDGSYDFKERIPNNTNMVPTYQSEASRGLGTTYVSDDFYGMLDDTDVGLHPLQIDIAIGRLPAATRAEAKVLVDKTLSYFSPDSNLGSPFGDWRSKIMFVVDDDNPGPNNAFHHTVDQDAAQFLEQNEPAYTLRKLYIDAFLQEGSSGGLRYPAVTDAIVNGIETGTLLVNYFGHGGVNGWAQERVFTPNEIRELTNFQQQFSRLPVFVTVTCDFTVWDIPQIDSGGEMLIKNPNGGSVAMLTTSREIAVVYGLGINDKIIRRIFQEDGDKFLPIGEALRLAKLDYNLGDEGLSINLIGDPLISLARPSREITIDKINGEPADAFTGTLRALDFVSFEGKVLNASNSGVDTNFNGEITGTLFDKAVERTTLNNDGNIDVLEFTEQVDAIYRGTTSVENGNYKLEFYVPKDINFDVGEGKISLYAHNNEVDGMTYKNDILVGDINPDGVNDDEGPVVGLYMNNLNFANGGITDRSPYLLACVVDSTGINATGAGIGHDITYLLDGKISTTTVLNEYFEGGDASPCINPNVRDFQKGRVLYKLSDLELGEHTVTFRVWDINNNSTTETLDFVVMDNGDQQLHLNRLMNWPNPFTNQTYFHFEHNCPEALEVQVQIFSIAGKLVKTIRQQVSSAPFREGYRTDKFGIPWDGLDDFGNKIGKGVYIYKTIIKGANPESCKGTASETEKLVILK</sequence>
<dbReference type="InterPro" id="IPR029030">
    <property type="entry name" value="Caspase-like_dom_sf"/>
</dbReference>
<dbReference type="EMBL" id="JANCMU010000001">
    <property type="protein sequence ID" value="MDG4944921.1"/>
    <property type="molecule type" value="Genomic_DNA"/>
</dbReference>
<dbReference type="NCBIfam" id="NF033707">
    <property type="entry name" value="T9SS_sortase"/>
    <property type="match status" value="1"/>
</dbReference>
<evidence type="ECO:0000313" key="4">
    <source>
        <dbReference type="EMBL" id="MDG4944921.1"/>
    </source>
</evidence>
<dbReference type="InterPro" id="IPR029031">
    <property type="entry name" value="Gingipain_N_sf"/>
</dbReference>
<feature type="signal peptide" evidence="2">
    <location>
        <begin position="1"/>
        <end position="17"/>
    </location>
</feature>
<dbReference type="InterPro" id="IPR001769">
    <property type="entry name" value="Gingipain"/>
</dbReference>